<evidence type="ECO:0000259" key="5">
    <source>
        <dbReference type="Pfam" id="PF05433"/>
    </source>
</evidence>
<keyword evidence="7" id="KW-1185">Reference proteome</keyword>
<organism evidence="6 7">
    <name type="scientific">Pigmentiphaga humi</name>
    <dbReference type="NCBI Taxonomy" id="2478468"/>
    <lineage>
        <taxon>Bacteria</taxon>
        <taxon>Pseudomonadati</taxon>
        <taxon>Pseudomonadota</taxon>
        <taxon>Betaproteobacteria</taxon>
        <taxon>Burkholderiales</taxon>
        <taxon>Alcaligenaceae</taxon>
        <taxon>Pigmentiphaga</taxon>
    </lineage>
</organism>
<dbReference type="PANTHER" id="PTHR35603:SF2">
    <property type="entry name" value="OUTER MEMBRANE LIPOPROTEIN"/>
    <property type="match status" value="1"/>
</dbReference>
<protein>
    <recommendedName>
        <fullName evidence="5">Glycine zipper 2TM domain-containing protein</fullName>
    </recommendedName>
</protein>
<feature type="transmembrane region" description="Helical" evidence="4">
    <location>
        <begin position="33"/>
        <end position="56"/>
    </location>
</feature>
<evidence type="ECO:0000313" key="7">
    <source>
        <dbReference type="Proteomes" id="UP000277294"/>
    </source>
</evidence>
<dbReference type="InterPro" id="IPR008816">
    <property type="entry name" value="Gly_zipper_2TM_dom"/>
</dbReference>
<dbReference type="Pfam" id="PF05433">
    <property type="entry name" value="Rick_17kDa_Anti"/>
    <property type="match status" value="1"/>
</dbReference>
<name>A0A3P4B332_9BURK</name>
<proteinExistence type="predicted"/>
<dbReference type="EMBL" id="UWPJ01000019">
    <property type="protein sequence ID" value="VCU70472.1"/>
    <property type="molecule type" value="Genomic_DNA"/>
</dbReference>
<gene>
    <name evidence="6" type="ORF">PIGHUM_02544</name>
</gene>
<feature type="region of interest" description="Disordered" evidence="3">
    <location>
        <begin position="66"/>
        <end position="108"/>
    </location>
</feature>
<accession>A0A3P4B332</accession>
<dbReference type="PANTHER" id="PTHR35603">
    <property type="match status" value="1"/>
</dbReference>
<evidence type="ECO:0000256" key="3">
    <source>
        <dbReference type="SAM" id="MobiDB-lite"/>
    </source>
</evidence>
<evidence type="ECO:0000313" key="6">
    <source>
        <dbReference type="EMBL" id="VCU70472.1"/>
    </source>
</evidence>
<dbReference type="AlphaFoldDB" id="A0A3P4B332"/>
<evidence type="ECO:0000256" key="4">
    <source>
        <dbReference type="SAM" id="Phobius"/>
    </source>
</evidence>
<sequence length="240" mass="24080">MTTGSSSRSAFPLRARLARGYPAMRGAAALHPLVAAAAVSVIVLSAAGIGVLTGLLPSPLARTAPEPAAAQAAPQGGRYFGRADTHPEALASRPGDAPAQPVRNASSYQPARRVAASCSDCGTVQSVRAVQVKGSGSGVGAVGGGVVGGLVGNQFGGGSGRTALTVLGAVGGAFAGNEIEKHVRTTMQYQMTVRMDDGSIRSFHSSSPYAWRSGDAVRVVDGSVVSRGDHSSSRAVRVSG</sequence>
<evidence type="ECO:0000256" key="2">
    <source>
        <dbReference type="ARBA" id="ARBA00023136"/>
    </source>
</evidence>
<keyword evidence="4" id="KW-1133">Transmembrane helix</keyword>
<dbReference type="GO" id="GO:0019867">
    <property type="term" value="C:outer membrane"/>
    <property type="evidence" value="ECO:0007669"/>
    <property type="project" value="InterPro"/>
</dbReference>
<reference evidence="6 7" key="1">
    <citation type="submission" date="2018-10" db="EMBL/GenBank/DDBJ databases">
        <authorList>
            <person name="Criscuolo A."/>
        </authorList>
    </citation>
    <scope>NUCLEOTIDE SEQUENCE [LARGE SCALE GENOMIC DNA]</scope>
    <source>
        <strain evidence="6">DnA1</strain>
    </source>
</reference>
<dbReference type="Proteomes" id="UP000277294">
    <property type="component" value="Unassembled WGS sequence"/>
</dbReference>
<keyword evidence="2 4" id="KW-0472">Membrane</keyword>
<dbReference type="InterPro" id="IPR051407">
    <property type="entry name" value="Bact_OM_lipoprot/Surf_antigen"/>
</dbReference>
<comment type="subcellular location">
    <subcellularLocation>
        <location evidence="1">Membrane</location>
    </subcellularLocation>
</comment>
<feature type="domain" description="Glycine zipper 2TM" evidence="5">
    <location>
        <begin position="140"/>
        <end position="180"/>
    </location>
</feature>
<keyword evidence="4" id="KW-0812">Transmembrane</keyword>
<evidence type="ECO:0000256" key="1">
    <source>
        <dbReference type="ARBA" id="ARBA00004370"/>
    </source>
</evidence>
<dbReference type="RefSeq" id="WP_425466724.1">
    <property type="nucleotide sequence ID" value="NZ_UWPJ01000019.1"/>
</dbReference>